<gene>
    <name evidence="1" type="ORF">DSOL_3723</name>
</gene>
<proteinExistence type="predicted"/>
<name>A0A1Q8QP35_9FIRM</name>
<dbReference type="STRING" id="1888891.DSOL_3723"/>
<organism evidence="1 2">
    <name type="scientific">Desulfosporosinus metallidurans</name>
    <dbReference type="NCBI Taxonomy" id="1888891"/>
    <lineage>
        <taxon>Bacteria</taxon>
        <taxon>Bacillati</taxon>
        <taxon>Bacillota</taxon>
        <taxon>Clostridia</taxon>
        <taxon>Eubacteriales</taxon>
        <taxon>Desulfitobacteriaceae</taxon>
        <taxon>Desulfosporosinus</taxon>
    </lineage>
</organism>
<dbReference type="EMBL" id="MLBF01000036">
    <property type="protein sequence ID" value="OLN29062.1"/>
    <property type="molecule type" value="Genomic_DNA"/>
</dbReference>
<reference evidence="1 2" key="1">
    <citation type="submission" date="2016-09" db="EMBL/GenBank/DDBJ databases">
        <title>Complete genome of Desulfosporosinus sp. OL.</title>
        <authorList>
            <person name="Mardanov A."/>
            <person name="Beletsky A."/>
            <person name="Panova A."/>
            <person name="Karnachuk O."/>
            <person name="Ravin N."/>
        </authorList>
    </citation>
    <scope>NUCLEOTIDE SEQUENCE [LARGE SCALE GENOMIC DNA]</scope>
    <source>
        <strain evidence="1 2">OL</strain>
    </source>
</reference>
<protein>
    <submittedName>
        <fullName evidence="1">Uncharacterized protein</fullName>
    </submittedName>
</protein>
<comment type="caution">
    <text evidence="1">The sequence shown here is derived from an EMBL/GenBank/DDBJ whole genome shotgun (WGS) entry which is preliminary data.</text>
</comment>
<evidence type="ECO:0000313" key="2">
    <source>
        <dbReference type="Proteomes" id="UP000186102"/>
    </source>
</evidence>
<evidence type="ECO:0000313" key="1">
    <source>
        <dbReference type="EMBL" id="OLN29062.1"/>
    </source>
</evidence>
<dbReference type="AlphaFoldDB" id="A0A1Q8QP35"/>
<accession>A0A1Q8QP35</accession>
<keyword evidence="2" id="KW-1185">Reference proteome</keyword>
<sequence length="50" mass="5686">MDQVQIEMALDKNYLLPDKTQKAYLMVKLTAPELVGTKTLVVECSPDFKK</sequence>
<dbReference type="RefSeq" id="WP_235838873.1">
    <property type="nucleotide sequence ID" value="NZ_MLBF01000036.1"/>
</dbReference>
<dbReference type="Proteomes" id="UP000186102">
    <property type="component" value="Unassembled WGS sequence"/>
</dbReference>